<dbReference type="Gene3D" id="3.40.720.10">
    <property type="entry name" value="Alkaline Phosphatase, subunit A"/>
    <property type="match status" value="1"/>
</dbReference>
<evidence type="ECO:0000256" key="1">
    <source>
        <dbReference type="ARBA" id="ARBA00004651"/>
    </source>
</evidence>
<dbReference type="SUPFAM" id="SSF53649">
    <property type="entry name" value="Alkaline phosphatase-like"/>
    <property type="match status" value="1"/>
</dbReference>
<keyword evidence="5 7" id="KW-1133">Transmembrane helix</keyword>
<evidence type="ECO:0000256" key="4">
    <source>
        <dbReference type="ARBA" id="ARBA00022692"/>
    </source>
</evidence>
<evidence type="ECO:0000256" key="5">
    <source>
        <dbReference type="ARBA" id="ARBA00022989"/>
    </source>
</evidence>
<feature type="transmembrane region" description="Helical" evidence="7">
    <location>
        <begin position="198"/>
        <end position="221"/>
    </location>
</feature>
<keyword evidence="10" id="KW-1185">Reference proteome</keyword>
<dbReference type="InterPro" id="IPR017850">
    <property type="entry name" value="Alkaline_phosphatase_core_sf"/>
</dbReference>
<evidence type="ECO:0000313" key="10">
    <source>
        <dbReference type="Proteomes" id="UP001589833"/>
    </source>
</evidence>
<evidence type="ECO:0000256" key="6">
    <source>
        <dbReference type="ARBA" id="ARBA00023136"/>
    </source>
</evidence>
<dbReference type="CDD" id="cd16015">
    <property type="entry name" value="LTA_synthase"/>
    <property type="match status" value="1"/>
</dbReference>
<feature type="domain" description="Sulfatase N-terminal" evidence="8">
    <location>
        <begin position="328"/>
        <end position="621"/>
    </location>
</feature>
<keyword evidence="4 7" id="KW-0812">Transmembrane</keyword>
<dbReference type="PANTHER" id="PTHR47371">
    <property type="entry name" value="LIPOTEICHOIC ACID SYNTHASE"/>
    <property type="match status" value="1"/>
</dbReference>
<comment type="subcellular location">
    <subcellularLocation>
        <location evidence="1">Cell membrane</location>
        <topology evidence="1">Multi-pass membrane protein</topology>
    </subcellularLocation>
</comment>
<keyword evidence="3" id="KW-1003">Cell membrane</keyword>
<proteinExistence type="predicted"/>
<evidence type="ECO:0000256" key="7">
    <source>
        <dbReference type="SAM" id="Phobius"/>
    </source>
</evidence>
<dbReference type="InterPro" id="IPR000917">
    <property type="entry name" value="Sulfatase_N"/>
</dbReference>
<feature type="transmembrane region" description="Helical" evidence="7">
    <location>
        <begin position="228"/>
        <end position="247"/>
    </location>
</feature>
<gene>
    <name evidence="9" type="ORF">ACFFH4_18700</name>
</gene>
<dbReference type="InterPro" id="IPR050448">
    <property type="entry name" value="OpgB/LTA_synthase_biosynth"/>
</dbReference>
<comment type="pathway">
    <text evidence="2">Cell wall biogenesis; lipoteichoic acid biosynthesis.</text>
</comment>
<evidence type="ECO:0000259" key="8">
    <source>
        <dbReference type="Pfam" id="PF00884"/>
    </source>
</evidence>
<protein>
    <submittedName>
        <fullName evidence="9">LTA synthase family protein</fullName>
    </submittedName>
</protein>
<dbReference type="Proteomes" id="UP001589833">
    <property type="component" value="Unassembled WGS sequence"/>
</dbReference>
<evidence type="ECO:0000313" key="9">
    <source>
        <dbReference type="EMBL" id="MFC0560979.1"/>
    </source>
</evidence>
<keyword evidence="6 7" id="KW-0472">Membrane</keyword>
<accession>A0ABV6NJV2</accession>
<evidence type="ECO:0000256" key="2">
    <source>
        <dbReference type="ARBA" id="ARBA00004936"/>
    </source>
</evidence>
<evidence type="ECO:0000256" key="3">
    <source>
        <dbReference type="ARBA" id="ARBA00022475"/>
    </source>
</evidence>
<dbReference type="Pfam" id="PF00884">
    <property type="entry name" value="Sulfatase"/>
    <property type="match status" value="1"/>
</dbReference>
<feature type="transmembrane region" description="Helical" evidence="7">
    <location>
        <begin position="51"/>
        <end position="75"/>
    </location>
</feature>
<feature type="transmembrane region" description="Helical" evidence="7">
    <location>
        <begin position="148"/>
        <end position="167"/>
    </location>
</feature>
<dbReference type="EMBL" id="JBHLTR010000054">
    <property type="protein sequence ID" value="MFC0560979.1"/>
    <property type="molecule type" value="Genomic_DNA"/>
</dbReference>
<feature type="transmembrane region" description="Helical" evidence="7">
    <location>
        <begin position="124"/>
        <end position="143"/>
    </location>
</feature>
<dbReference type="RefSeq" id="WP_273842180.1">
    <property type="nucleotide sequence ID" value="NZ_JAQQWT010000005.1"/>
</dbReference>
<reference evidence="9 10" key="1">
    <citation type="submission" date="2024-09" db="EMBL/GenBank/DDBJ databases">
        <authorList>
            <person name="Sun Q."/>
            <person name="Mori K."/>
        </authorList>
    </citation>
    <scope>NUCLEOTIDE SEQUENCE [LARGE SCALE GENOMIC DNA]</scope>
    <source>
        <strain evidence="9 10">NCAIM B.02301</strain>
    </source>
</reference>
<name>A0ABV6NJV2_9BACI</name>
<sequence length="692" mass="79512">MKKNVNSWIIVFIANVMIALLITSIVLGLLFQLNVDAIIDWIQLNTRIFLLITFLIWGYVMIFSQFQINVVLRLLENPKYEIWIKKTYSITCLLLLAVLLNFALEYFQGSRGVSGTIDWIQVKTRLFLLGSFYLFCMGLFLFALIGRLYISSILLSAFVLTMGVLHGNKLKFLGEPLYPSDFTQTAHFTDVLKMVVGYFSPMSMVFLGTVVMMVVLVYKWLQEVKIHLVSRAAASMFALFMVYSITYHPTTFMGEIVEENHLEIVRWNQLKNYSNNGFVFGYLSNLNHETFEKPENYSQKRVEEMVQAILNEGGATPASFSDERYARPNIIFVMNETFWDPTKLDVSFSEDPMPNVRNYMAEHTSGSVLSPSFGGQTANVEYEALTGFSMSALQSGAMPYQQFIDSKARVPSLASILKEKEYRTIALHPYNKAFYKRTRVYQAFGFDTFISIDEMKHKEKSGSYIGDESVTDEIVMLLEESEQPMFVHAVTMQNHFPYGTKRYEENTIEVSGISDELTLELEVYAEGIKQADAATKKLVDFVSDFEEPTVVVFWGDHLPILGEDKAVYKELNYGDVHEEEEDYRSFHETPLFIYSNVDVERRELHTISASFLGPTVFELLNLDLPPYYQFLVKIRDEISGLAPTVKVDPKGQELLELTPEQEELLKEYQLLQYDLLVGHQYSLDLLFKTENE</sequence>
<organism evidence="9 10">
    <name type="scientific">Halalkalibacter alkalisediminis</name>
    <dbReference type="NCBI Taxonomy" id="935616"/>
    <lineage>
        <taxon>Bacteria</taxon>
        <taxon>Bacillati</taxon>
        <taxon>Bacillota</taxon>
        <taxon>Bacilli</taxon>
        <taxon>Bacillales</taxon>
        <taxon>Bacillaceae</taxon>
        <taxon>Halalkalibacter</taxon>
    </lineage>
</organism>
<comment type="caution">
    <text evidence="9">The sequence shown here is derived from an EMBL/GenBank/DDBJ whole genome shotgun (WGS) entry which is preliminary data.</text>
</comment>
<feature type="transmembrane region" description="Helical" evidence="7">
    <location>
        <begin position="87"/>
        <end position="104"/>
    </location>
</feature>
<dbReference type="PANTHER" id="PTHR47371:SF3">
    <property type="entry name" value="PHOSPHOGLYCEROL TRANSFERASE I"/>
    <property type="match status" value="1"/>
</dbReference>
<feature type="transmembrane region" description="Helical" evidence="7">
    <location>
        <begin position="7"/>
        <end position="31"/>
    </location>
</feature>